<evidence type="ECO:0000313" key="1">
    <source>
        <dbReference type="EMBL" id="KAH7990590.1"/>
    </source>
</evidence>
<organism evidence="1 2">
    <name type="scientific">Sphaerodactylus townsendi</name>
    <dbReference type="NCBI Taxonomy" id="933632"/>
    <lineage>
        <taxon>Eukaryota</taxon>
        <taxon>Metazoa</taxon>
        <taxon>Chordata</taxon>
        <taxon>Craniata</taxon>
        <taxon>Vertebrata</taxon>
        <taxon>Euteleostomi</taxon>
        <taxon>Lepidosauria</taxon>
        <taxon>Squamata</taxon>
        <taxon>Bifurcata</taxon>
        <taxon>Gekkota</taxon>
        <taxon>Sphaerodactylidae</taxon>
        <taxon>Sphaerodactylus</taxon>
    </lineage>
</organism>
<dbReference type="Proteomes" id="UP000827872">
    <property type="component" value="Linkage Group LG16"/>
</dbReference>
<evidence type="ECO:0000313" key="2">
    <source>
        <dbReference type="Proteomes" id="UP000827872"/>
    </source>
</evidence>
<keyword evidence="2" id="KW-1185">Reference proteome</keyword>
<gene>
    <name evidence="1" type="primary">CHD5_2</name>
    <name evidence="1" type="ORF">K3G42_008767</name>
</gene>
<comment type="caution">
    <text evidence="1">The sequence shown here is derived from an EMBL/GenBank/DDBJ whole genome shotgun (WGS) entry which is preliminary data.</text>
</comment>
<dbReference type="EMBL" id="CM037629">
    <property type="protein sequence ID" value="KAH7990590.1"/>
    <property type="molecule type" value="Genomic_DNA"/>
</dbReference>
<reference evidence="1" key="1">
    <citation type="submission" date="2021-08" db="EMBL/GenBank/DDBJ databases">
        <title>The first chromosome-level gecko genome reveals the dynamic sex chromosomes of Neotropical dwarf geckos (Sphaerodactylidae: Sphaerodactylus).</title>
        <authorList>
            <person name="Pinto B.J."/>
            <person name="Keating S.E."/>
            <person name="Gamble T."/>
        </authorList>
    </citation>
    <scope>NUCLEOTIDE SEQUENCE</scope>
    <source>
        <strain evidence="1">TG3544</strain>
    </source>
</reference>
<accession>A0ACB8EDU7</accession>
<protein>
    <submittedName>
        <fullName evidence="1">Choline dehydrogenase 5</fullName>
    </submittedName>
</protein>
<proteinExistence type="predicted"/>
<name>A0ACB8EDU7_9SAUR</name>
<sequence length="271" mass="29932">MQKKYYKLILTKNFEALNSKGGGSQVSLLNIMMDLKKCCNHPYLFPVAAMEAPVLPNGSYDGSSLVKSSGKLMLLQKMLKKLRDGGHRVLIFSQMTKMLDLLEDFLEFEGYKYERIDGGITGGLRQEAIDRFNAPGAQQFCFLLSTRAGGLGINLATADTVIIYDSDWNPHNDIQAVQPEPRIGQNKRVMIYRFVAREPPVEEPDNPGGQEEDDAGLCDLVELRPGLGSKSGSMTKQELDDILKFGTEELFKDDVEGMISRASESGLPGAS</sequence>